<dbReference type="Proteomes" id="UP001497680">
    <property type="component" value="Unassembled WGS sequence"/>
</dbReference>
<evidence type="ECO:0000313" key="2">
    <source>
        <dbReference type="Proteomes" id="UP001497680"/>
    </source>
</evidence>
<proteinExistence type="predicted"/>
<dbReference type="EMBL" id="MU394327">
    <property type="protein sequence ID" value="KAI6085258.1"/>
    <property type="molecule type" value="Genomic_DNA"/>
</dbReference>
<reference evidence="1 2" key="1">
    <citation type="journal article" date="2022" name="New Phytol.">
        <title>Ecological generalism drives hyperdiversity of secondary metabolite gene clusters in xylarialean endophytes.</title>
        <authorList>
            <person name="Franco M.E.E."/>
            <person name="Wisecaver J.H."/>
            <person name="Arnold A.E."/>
            <person name="Ju Y.M."/>
            <person name="Slot J.C."/>
            <person name="Ahrendt S."/>
            <person name="Moore L.P."/>
            <person name="Eastman K.E."/>
            <person name="Scott K."/>
            <person name="Konkel Z."/>
            <person name="Mondo S.J."/>
            <person name="Kuo A."/>
            <person name="Hayes R.D."/>
            <person name="Haridas S."/>
            <person name="Andreopoulos B."/>
            <person name="Riley R."/>
            <person name="LaButti K."/>
            <person name="Pangilinan J."/>
            <person name="Lipzen A."/>
            <person name="Amirebrahimi M."/>
            <person name="Yan J."/>
            <person name="Adam C."/>
            <person name="Keymanesh K."/>
            <person name="Ng V."/>
            <person name="Louie K."/>
            <person name="Northen T."/>
            <person name="Drula E."/>
            <person name="Henrissat B."/>
            <person name="Hsieh H.M."/>
            <person name="Youens-Clark K."/>
            <person name="Lutzoni F."/>
            <person name="Miadlikowska J."/>
            <person name="Eastwood D.C."/>
            <person name="Hamelin R.C."/>
            <person name="Grigoriev I.V."/>
            <person name="U'Ren J.M."/>
        </authorList>
    </citation>
    <scope>NUCLEOTIDE SEQUENCE [LARGE SCALE GENOMIC DNA]</scope>
    <source>
        <strain evidence="1 2">ER1909</strain>
    </source>
</reference>
<evidence type="ECO:0000313" key="1">
    <source>
        <dbReference type="EMBL" id="KAI6085258.1"/>
    </source>
</evidence>
<sequence>MFASLTTKLAMRKAGLSSDAFDFSSSKSGPKPSDGSVPGLDELEESNSGWPAWMSTKKLPLTAQAWLSPVPPPVPVAECPKPGDLAPLDRDRQLTFGGGKPVVVLFLRCVGCAFAQKSFLALRDLAIKNQGRLTCVAVSHSSREATRKWLDLLGGAWNVEVVIDEERAVYAAWGLGLGTVWSMFNPTTQIQGWKEKGWLGVRVANSVQQKASLSSSSRQGVQLTTAKAAGAEATTPPPEGPSTVMGNKWQQSGLFAVDGRGTVVWAAKALRADDVMDLNAAAAVLGF</sequence>
<gene>
    <name evidence="1" type="ORF">F4821DRAFT_152252</name>
</gene>
<accession>A0ACC0CXS2</accession>
<organism evidence="1 2">
    <name type="scientific">Hypoxylon rubiginosum</name>
    <dbReference type="NCBI Taxonomy" id="110542"/>
    <lineage>
        <taxon>Eukaryota</taxon>
        <taxon>Fungi</taxon>
        <taxon>Dikarya</taxon>
        <taxon>Ascomycota</taxon>
        <taxon>Pezizomycotina</taxon>
        <taxon>Sordariomycetes</taxon>
        <taxon>Xylariomycetidae</taxon>
        <taxon>Xylariales</taxon>
        <taxon>Hypoxylaceae</taxon>
        <taxon>Hypoxylon</taxon>
    </lineage>
</organism>
<name>A0ACC0CXS2_9PEZI</name>
<keyword evidence="2" id="KW-1185">Reference proteome</keyword>
<comment type="caution">
    <text evidence="1">The sequence shown here is derived from an EMBL/GenBank/DDBJ whole genome shotgun (WGS) entry which is preliminary data.</text>
</comment>
<protein>
    <submittedName>
        <fullName evidence="1">Uncharacterized protein</fullName>
    </submittedName>
</protein>